<protein>
    <submittedName>
        <fullName evidence="1">Uncharacterized protein</fullName>
    </submittedName>
</protein>
<organism evidence="1 2">
    <name type="scientific">Streptomyces longisporus</name>
    <dbReference type="NCBI Taxonomy" id="1948"/>
    <lineage>
        <taxon>Bacteria</taxon>
        <taxon>Bacillati</taxon>
        <taxon>Actinomycetota</taxon>
        <taxon>Actinomycetes</taxon>
        <taxon>Kitasatosporales</taxon>
        <taxon>Streptomycetaceae</taxon>
        <taxon>Streptomyces</taxon>
    </lineage>
</organism>
<dbReference type="EMBL" id="BAAASG010000029">
    <property type="protein sequence ID" value="GAA2522251.1"/>
    <property type="molecule type" value="Genomic_DNA"/>
</dbReference>
<accession>A0ABN3NHA9</accession>
<evidence type="ECO:0000313" key="2">
    <source>
        <dbReference type="Proteomes" id="UP001501777"/>
    </source>
</evidence>
<dbReference type="RefSeq" id="WP_344406748.1">
    <property type="nucleotide sequence ID" value="NZ_BAAASG010000029.1"/>
</dbReference>
<dbReference type="Proteomes" id="UP001501777">
    <property type="component" value="Unassembled WGS sequence"/>
</dbReference>
<comment type="caution">
    <text evidence="1">The sequence shown here is derived from an EMBL/GenBank/DDBJ whole genome shotgun (WGS) entry which is preliminary data.</text>
</comment>
<evidence type="ECO:0000313" key="1">
    <source>
        <dbReference type="EMBL" id="GAA2522251.1"/>
    </source>
</evidence>
<reference evidence="1 2" key="1">
    <citation type="journal article" date="2019" name="Int. J. Syst. Evol. Microbiol.">
        <title>The Global Catalogue of Microorganisms (GCM) 10K type strain sequencing project: providing services to taxonomists for standard genome sequencing and annotation.</title>
        <authorList>
            <consortium name="The Broad Institute Genomics Platform"/>
            <consortium name="The Broad Institute Genome Sequencing Center for Infectious Disease"/>
            <person name="Wu L."/>
            <person name="Ma J."/>
        </authorList>
    </citation>
    <scope>NUCLEOTIDE SEQUENCE [LARGE SCALE GENOMIC DNA]</scope>
    <source>
        <strain evidence="1 2">JCM 4395</strain>
    </source>
</reference>
<sequence length="112" mass="12512">MSRDFELSAKERGILADHLVYDRSYAPPHLLRHHLREDVWGGTDPGTVLHAWAGGRRPAGIPPDFTAVIDRHAVHAVVLDDLHRRLLTRSKRTAFPAAALRRALTGASTPRR</sequence>
<proteinExistence type="predicted"/>
<gene>
    <name evidence="1" type="ORF">GCM10010276_86360</name>
</gene>
<name>A0ABN3NHA9_STRLO</name>
<keyword evidence="2" id="KW-1185">Reference proteome</keyword>